<keyword evidence="5" id="KW-0762">Sugar transport</keyword>
<evidence type="ECO:0000313" key="13">
    <source>
        <dbReference type="Proteomes" id="UP000645462"/>
    </source>
</evidence>
<keyword evidence="6 10" id="KW-0812">Transmembrane</keyword>
<evidence type="ECO:0000256" key="5">
    <source>
        <dbReference type="ARBA" id="ARBA00022597"/>
    </source>
</evidence>
<evidence type="ECO:0000256" key="3">
    <source>
        <dbReference type="ARBA" id="ARBA00022448"/>
    </source>
</evidence>
<dbReference type="PANTHER" id="PTHR30413:SF10">
    <property type="entry name" value="CAPSULE POLYSACCHARIDE EXPORT INNER-MEMBRANE PROTEIN CTRC"/>
    <property type="match status" value="1"/>
</dbReference>
<proteinExistence type="inferred from homology"/>
<dbReference type="RefSeq" id="WP_188484064.1">
    <property type="nucleotide sequence ID" value="NZ_BMFC01000019.1"/>
</dbReference>
<feature type="domain" description="ABC-2 type transporter transmembrane" evidence="11">
    <location>
        <begin position="15"/>
        <end position="219"/>
    </location>
</feature>
<feature type="transmembrane region" description="Helical" evidence="10">
    <location>
        <begin position="143"/>
        <end position="168"/>
    </location>
</feature>
<dbReference type="EMBL" id="BMFC01000019">
    <property type="protein sequence ID" value="GGC20910.1"/>
    <property type="molecule type" value="Genomic_DNA"/>
</dbReference>
<evidence type="ECO:0000313" key="12">
    <source>
        <dbReference type="EMBL" id="GGC20910.1"/>
    </source>
</evidence>
<evidence type="ECO:0000256" key="4">
    <source>
        <dbReference type="ARBA" id="ARBA00022475"/>
    </source>
</evidence>
<comment type="similarity">
    <text evidence="2">Belongs to the ABC-2 integral membrane protein family.</text>
</comment>
<evidence type="ECO:0000256" key="10">
    <source>
        <dbReference type="SAM" id="Phobius"/>
    </source>
</evidence>
<evidence type="ECO:0000256" key="6">
    <source>
        <dbReference type="ARBA" id="ARBA00022692"/>
    </source>
</evidence>
<gene>
    <name evidence="12" type="primary">rkpT1</name>
    <name evidence="12" type="ORF">GCM10011363_41990</name>
</gene>
<evidence type="ECO:0000256" key="8">
    <source>
        <dbReference type="ARBA" id="ARBA00023047"/>
    </source>
</evidence>
<accession>A0ABQ1LBK3</accession>
<reference evidence="13" key="1">
    <citation type="journal article" date="2019" name="Int. J. Syst. Evol. Microbiol.">
        <title>The Global Catalogue of Microorganisms (GCM) 10K type strain sequencing project: providing services to taxonomists for standard genome sequencing and annotation.</title>
        <authorList>
            <consortium name="The Broad Institute Genomics Platform"/>
            <consortium name="The Broad Institute Genome Sequencing Center for Infectious Disease"/>
            <person name="Wu L."/>
            <person name="Ma J."/>
        </authorList>
    </citation>
    <scope>NUCLEOTIDE SEQUENCE [LARGE SCALE GENOMIC DNA]</scope>
    <source>
        <strain evidence="13">CGMCC 1.12478</strain>
    </source>
</reference>
<protein>
    <submittedName>
        <fullName evidence="12">Transport permease protein</fullName>
    </submittedName>
</protein>
<name>A0ABQ1LBK3_9RHOB</name>
<keyword evidence="7 10" id="KW-1133">Transmembrane helix</keyword>
<keyword evidence="13" id="KW-1185">Reference proteome</keyword>
<evidence type="ECO:0000256" key="2">
    <source>
        <dbReference type="ARBA" id="ARBA00007783"/>
    </source>
</evidence>
<feature type="transmembrane region" description="Helical" evidence="10">
    <location>
        <begin position="65"/>
        <end position="86"/>
    </location>
</feature>
<dbReference type="InterPro" id="IPR000412">
    <property type="entry name" value="ABC_2_transport"/>
</dbReference>
<feature type="transmembrane region" description="Helical" evidence="10">
    <location>
        <begin position="31"/>
        <end position="53"/>
    </location>
</feature>
<keyword evidence="8" id="KW-0625">Polysaccharide transport</keyword>
<dbReference type="Proteomes" id="UP000645462">
    <property type="component" value="Unassembled WGS sequence"/>
</dbReference>
<dbReference type="InterPro" id="IPR013525">
    <property type="entry name" value="ABC2_TM"/>
</dbReference>
<keyword evidence="4" id="KW-1003">Cell membrane</keyword>
<evidence type="ECO:0000256" key="7">
    <source>
        <dbReference type="ARBA" id="ARBA00022989"/>
    </source>
</evidence>
<sequence length="259" mass="27903">MTLLARPTLWRTVGALMLREMSTTHGRVPGGYLWAVAEPLAGIALLSAIFAIGFHAPALGLSFPLFYATGLLPFLAFSDITGKLAQALNFSRPLFAYPAVGVFDAILARFLLAVLTQLAVASLLLGGILFLSETRATPDLAILAQAAGLLAVLSLGMGAMNCLLIGLAPLWQRIWSIAMRPMFLASGVFFTFEQVPLPWRDLLWWNPLIHVVGLVRRGLYPGYDAAYASPTYLMALGLGVALLAGIGLGRWHRDILSDL</sequence>
<dbReference type="PRINTS" id="PR00164">
    <property type="entry name" value="ABC2TRNSPORT"/>
</dbReference>
<evidence type="ECO:0000256" key="1">
    <source>
        <dbReference type="ARBA" id="ARBA00004651"/>
    </source>
</evidence>
<dbReference type="PANTHER" id="PTHR30413">
    <property type="entry name" value="INNER MEMBRANE TRANSPORT PERMEASE"/>
    <property type="match status" value="1"/>
</dbReference>
<feature type="transmembrane region" description="Helical" evidence="10">
    <location>
        <begin position="174"/>
        <end position="190"/>
    </location>
</feature>
<comment type="subcellular location">
    <subcellularLocation>
        <location evidence="1">Cell membrane</location>
        <topology evidence="1">Multi-pass membrane protein</topology>
    </subcellularLocation>
</comment>
<feature type="transmembrane region" description="Helical" evidence="10">
    <location>
        <begin position="106"/>
        <end position="131"/>
    </location>
</feature>
<evidence type="ECO:0000259" key="11">
    <source>
        <dbReference type="Pfam" id="PF01061"/>
    </source>
</evidence>
<evidence type="ECO:0000256" key="9">
    <source>
        <dbReference type="ARBA" id="ARBA00023136"/>
    </source>
</evidence>
<dbReference type="Pfam" id="PF01061">
    <property type="entry name" value="ABC2_membrane"/>
    <property type="match status" value="1"/>
</dbReference>
<comment type="caution">
    <text evidence="12">The sequence shown here is derived from an EMBL/GenBank/DDBJ whole genome shotgun (WGS) entry which is preliminary data.</text>
</comment>
<organism evidence="12 13">
    <name type="scientific">Marivita lacus</name>
    <dbReference type="NCBI Taxonomy" id="1323742"/>
    <lineage>
        <taxon>Bacteria</taxon>
        <taxon>Pseudomonadati</taxon>
        <taxon>Pseudomonadota</taxon>
        <taxon>Alphaproteobacteria</taxon>
        <taxon>Rhodobacterales</taxon>
        <taxon>Roseobacteraceae</taxon>
        <taxon>Marivita</taxon>
    </lineage>
</organism>
<keyword evidence="9 10" id="KW-0472">Membrane</keyword>
<feature type="transmembrane region" description="Helical" evidence="10">
    <location>
        <begin position="232"/>
        <end position="251"/>
    </location>
</feature>
<keyword evidence="3" id="KW-0813">Transport</keyword>